<reference evidence="21" key="2">
    <citation type="submission" date="2025-09" db="UniProtKB">
        <authorList>
            <consortium name="Ensembl"/>
        </authorList>
    </citation>
    <scope>IDENTIFICATION</scope>
</reference>
<comment type="subcellular location">
    <subcellularLocation>
        <location evidence="1">Cell projection</location>
        <location evidence="1">Neuron projection</location>
    </subcellularLocation>
    <subcellularLocation>
        <location evidence="16">Postsynaptic cell membrane</location>
        <topology evidence="16">Multi-pass membrane protein</topology>
    </subcellularLocation>
</comment>
<evidence type="ECO:0000256" key="18">
    <source>
        <dbReference type="SAM" id="Phobius"/>
    </source>
</evidence>
<evidence type="ECO:0000256" key="5">
    <source>
        <dbReference type="ARBA" id="ARBA00022729"/>
    </source>
</evidence>
<feature type="signal peptide" evidence="19">
    <location>
        <begin position="1"/>
        <end position="27"/>
    </location>
</feature>
<feature type="transmembrane region" description="Helical" evidence="18">
    <location>
        <begin position="406"/>
        <end position="429"/>
    </location>
</feature>
<sequence>MGTWAMMMPSLAWRLLGCCFLCSWALGDPRPLHSLPPPPSQAKPRTMPIWVASQGAEAALAFLYSGDAQQLLGANCSERYEALGAEARPGLPQVLQRAAGTLAQAANFLNMLLQANDIRESSVEEDVEWYQALVRSVVEGDPRAYRALLIFNPPPGASHLQLALQATRIGEETILQDLSGNMMQEESSAAEPDSLPLQKRVLTNDLRSLNSPKWPQGDGYVGDIQQVRLSSPFLECQEGQLRPGWLITLSATFYGLKPDLSPEVRGQVQMDIDLQGVDINQCASGPGWYSNTHLCDLNSTQCVPLENQGFVLGRYLCHCRPGFYGASGFGGNQFGSPQGSLGRLLRCQPCSEGCTSCIDATPCLAEEAPALRAAVLAFQTCCMLAVFLSMLVSYHCRWSKRIRASGVVLLEIILFGSLLLYFPVFILYFKPSVFRCIALRWVRLLGFAIVYGTIILKLYRVLQLFLSRTAQRGPHLSSGHLLQRLGLLVLLVLGFLAMWTVGVLERSIQHTPLVTQGHTLTGRHFYLCHHDRWDYIMVVAEMLLLCWGSFLCYATRAVPSAFHEPRYMGIALHNELLLSAAFHMARFVLVPSLHPDWTLLLFFFHTHSTVTATLALIFIPKFWKSGAPPREEILDEVYEDELDLQRSGSYLNSSIASAWSERSLDPGDIRKELKKLYAQLEVRKTKEMAANNPHLPKKRGSSRQGLGRSFVRYLAEFPEALTRQHSQDSGSLGHGSLPGSSRHRLCSSSLQEAEGPPALPKSCSTYDHQREQDPPLLDSLLRRNLSKKAPRVESRELMEGPSALGYRSASAHNLTVGERVPRTRPTSLQKSLSVAKPIWKRPTCRQRKKRSKRRPRHSQVAEGYSLEVSDEATQKGDLRQDPRTDSLPEHMTHEKAQASKAEFITEGGRTSNQLSSICPWESVVPAGSFLQQDRQHPDQPTASSQSLLSAGSKVAEVCPWDAPDPDVYKPDSSSKAEICPWEVTEKIPEKGSWRQDRKRESQEEGRAPEKLEPKGVTVQKTSEIADFEKQEAGESQDLGGLSSQSDPHALGARVAEVCPWEVEETPSAKKAEICPWEVGKKAAGEGELEQEVSREPQGQGEVFLAKAESGGTEGHFSKTAAKPGKEQLTVCPEKGTGSGEFFPQQDALDTNQPTVSPHGASSMGSRIAELCQWEVTDPEGNKIRGIMADICPWEETGALLEESGLLALTATQTENFPTAPEKSSCLLVHRPLERFLSEIKSSHPKVSKPVSTLTLGGIREPQGPSGLGPKTCLGTESSLQEGEAQRSSSLMEDQGQVASAQDEELTPLVYPWDLE</sequence>
<evidence type="ECO:0000259" key="20">
    <source>
        <dbReference type="PROSITE" id="PS50259"/>
    </source>
</evidence>
<feature type="transmembrane region" description="Helical" evidence="18">
    <location>
        <begin position="441"/>
        <end position="460"/>
    </location>
</feature>
<evidence type="ECO:0000313" key="22">
    <source>
        <dbReference type="Proteomes" id="UP000694422"/>
    </source>
</evidence>
<evidence type="ECO:0000256" key="1">
    <source>
        <dbReference type="ARBA" id="ARBA00004487"/>
    </source>
</evidence>
<evidence type="ECO:0000313" key="21">
    <source>
        <dbReference type="Ensembl" id="ENSSDAP00000003078.1"/>
    </source>
</evidence>
<keyword evidence="12" id="KW-0325">Glycoprotein</keyword>
<proteinExistence type="inferred from homology"/>
<dbReference type="PANTHER" id="PTHR32546">
    <property type="entry name" value="G-PROTEIN COUPLED RECEPTOR 158-RELATED"/>
    <property type="match status" value="1"/>
</dbReference>
<keyword evidence="4 18" id="KW-0812">Transmembrane</keyword>
<keyword evidence="8" id="KW-0297">G-protein coupled receptor</keyword>
<evidence type="ECO:0000256" key="10">
    <source>
        <dbReference type="ARBA" id="ARBA00023157"/>
    </source>
</evidence>
<keyword evidence="14" id="KW-0628">Postsynaptic cell membrane</keyword>
<feature type="transmembrane region" description="Helical" evidence="18">
    <location>
        <begin position="597"/>
        <end position="619"/>
    </location>
</feature>
<dbReference type="Ensembl" id="ENSSDAT00000003556.1">
    <property type="protein sequence ID" value="ENSSDAP00000003078.1"/>
    <property type="gene ID" value="ENSSDAG00000002847.1"/>
</dbReference>
<dbReference type="InterPro" id="IPR017978">
    <property type="entry name" value="GPCR_3_C"/>
</dbReference>
<keyword evidence="15" id="KW-0966">Cell projection</keyword>
<keyword evidence="13" id="KW-0807">Transducer</keyword>
<dbReference type="Pfam" id="PF00003">
    <property type="entry name" value="7tm_3"/>
    <property type="match status" value="1"/>
</dbReference>
<feature type="region of interest" description="Disordered" evidence="17">
    <location>
        <begin position="819"/>
        <end position="898"/>
    </location>
</feature>
<dbReference type="CDD" id="cd15293">
    <property type="entry name" value="7tmC_GPR158-like"/>
    <property type="match status" value="1"/>
</dbReference>
<evidence type="ECO:0000256" key="15">
    <source>
        <dbReference type="ARBA" id="ARBA00023273"/>
    </source>
</evidence>
<keyword evidence="5 19" id="KW-0732">Signal</keyword>
<keyword evidence="22" id="KW-1185">Reference proteome</keyword>
<dbReference type="Proteomes" id="UP000694422">
    <property type="component" value="Unplaced"/>
</dbReference>
<feature type="domain" description="G-protein coupled receptors family 3 profile" evidence="20">
    <location>
        <begin position="371"/>
        <end position="641"/>
    </location>
</feature>
<feature type="transmembrane region" description="Helical" evidence="18">
    <location>
        <begin position="535"/>
        <end position="555"/>
    </location>
</feature>
<accession>A0A8C9P6H5</accession>
<evidence type="ECO:0000256" key="17">
    <source>
        <dbReference type="SAM" id="MobiDB-lite"/>
    </source>
</evidence>
<dbReference type="GO" id="GO:0004930">
    <property type="term" value="F:G protein-coupled receptor activity"/>
    <property type="evidence" value="ECO:0007669"/>
    <property type="project" value="UniProtKB-KW"/>
</dbReference>
<keyword evidence="6 18" id="KW-1133">Transmembrane helix</keyword>
<dbReference type="PRINTS" id="PR00248">
    <property type="entry name" value="GPCRMGR"/>
</dbReference>
<dbReference type="Pfam" id="PF22572">
    <property type="entry name" value="GPR158_179_EC"/>
    <property type="match status" value="1"/>
</dbReference>
<feature type="transmembrane region" description="Helical" evidence="18">
    <location>
        <begin position="481"/>
        <end position="504"/>
    </location>
</feature>
<evidence type="ECO:0000256" key="8">
    <source>
        <dbReference type="ARBA" id="ARBA00023040"/>
    </source>
</evidence>
<dbReference type="CDD" id="cd00054">
    <property type="entry name" value="EGF_CA"/>
    <property type="match status" value="1"/>
</dbReference>
<name>A0A8C9P6H5_SPEDA</name>
<evidence type="ECO:0000256" key="6">
    <source>
        <dbReference type="ARBA" id="ARBA00022989"/>
    </source>
</evidence>
<evidence type="ECO:0000256" key="9">
    <source>
        <dbReference type="ARBA" id="ARBA00023136"/>
    </source>
</evidence>
<dbReference type="InterPro" id="IPR043458">
    <property type="entry name" value="GPR158/179"/>
</dbReference>
<dbReference type="GO" id="GO:0043005">
    <property type="term" value="C:neuron projection"/>
    <property type="evidence" value="ECO:0007669"/>
    <property type="project" value="UniProtKB-SubCell"/>
</dbReference>
<feature type="compositionally biased region" description="Polar residues" evidence="17">
    <location>
        <begin position="1274"/>
        <end position="1299"/>
    </location>
</feature>
<reference evidence="21" key="1">
    <citation type="submission" date="2025-08" db="UniProtKB">
        <authorList>
            <consortium name="Ensembl"/>
        </authorList>
    </citation>
    <scope>IDENTIFICATION</scope>
</reference>
<dbReference type="InterPro" id="IPR054714">
    <property type="entry name" value="GPR158_179_extracellular"/>
</dbReference>
<keyword evidence="7" id="KW-0770">Synapse</keyword>
<keyword evidence="10" id="KW-1015">Disulfide bond</keyword>
<evidence type="ECO:0000256" key="2">
    <source>
        <dbReference type="ARBA" id="ARBA00007242"/>
    </source>
</evidence>
<feature type="compositionally biased region" description="Basic and acidic residues" evidence="17">
    <location>
        <begin position="983"/>
        <end position="1013"/>
    </location>
</feature>
<evidence type="ECO:0000256" key="11">
    <source>
        <dbReference type="ARBA" id="ARBA00023170"/>
    </source>
</evidence>
<keyword evidence="3" id="KW-1003">Cell membrane</keyword>
<evidence type="ECO:0000256" key="16">
    <source>
        <dbReference type="ARBA" id="ARBA00034104"/>
    </source>
</evidence>
<feature type="transmembrane region" description="Helical" evidence="18">
    <location>
        <begin position="373"/>
        <end position="394"/>
    </location>
</feature>
<evidence type="ECO:0000256" key="7">
    <source>
        <dbReference type="ARBA" id="ARBA00023018"/>
    </source>
</evidence>
<feature type="compositionally biased region" description="Basic residues" evidence="17">
    <location>
        <begin position="838"/>
        <end position="857"/>
    </location>
</feature>
<evidence type="ECO:0000256" key="14">
    <source>
        <dbReference type="ARBA" id="ARBA00023257"/>
    </source>
</evidence>
<feature type="region of interest" description="Disordered" evidence="17">
    <location>
        <begin position="961"/>
        <end position="1047"/>
    </location>
</feature>
<dbReference type="PROSITE" id="PS50259">
    <property type="entry name" value="G_PROTEIN_RECEP_F3_4"/>
    <property type="match status" value="1"/>
</dbReference>
<evidence type="ECO:0000256" key="19">
    <source>
        <dbReference type="SAM" id="SignalP"/>
    </source>
</evidence>
<organism evidence="21 22">
    <name type="scientific">Spermophilus dauricus</name>
    <name type="common">Daurian ground squirrel</name>
    <dbReference type="NCBI Taxonomy" id="99837"/>
    <lineage>
        <taxon>Eukaryota</taxon>
        <taxon>Metazoa</taxon>
        <taxon>Chordata</taxon>
        <taxon>Craniata</taxon>
        <taxon>Vertebrata</taxon>
        <taxon>Euteleostomi</taxon>
        <taxon>Mammalia</taxon>
        <taxon>Eutheria</taxon>
        <taxon>Euarchontoglires</taxon>
        <taxon>Glires</taxon>
        <taxon>Rodentia</taxon>
        <taxon>Sciuromorpha</taxon>
        <taxon>Sciuridae</taxon>
        <taxon>Xerinae</taxon>
        <taxon>Marmotini</taxon>
        <taxon>Spermophilus</taxon>
    </lineage>
</organism>
<feature type="region of interest" description="Disordered" evidence="17">
    <location>
        <begin position="1246"/>
        <end position="1315"/>
    </location>
</feature>
<keyword evidence="9 18" id="KW-0472">Membrane</keyword>
<evidence type="ECO:0000256" key="3">
    <source>
        <dbReference type="ARBA" id="ARBA00022475"/>
    </source>
</evidence>
<comment type="similarity">
    <text evidence="2">Belongs to the G-protein coupled receptor 3 family.</text>
</comment>
<evidence type="ECO:0000256" key="12">
    <source>
        <dbReference type="ARBA" id="ARBA00023180"/>
    </source>
</evidence>
<evidence type="ECO:0000256" key="13">
    <source>
        <dbReference type="ARBA" id="ARBA00023224"/>
    </source>
</evidence>
<feature type="compositionally biased region" description="Basic and acidic residues" evidence="17">
    <location>
        <begin position="872"/>
        <end position="897"/>
    </location>
</feature>
<evidence type="ECO:0000256" key="4">
    <source>
        <dbReference type="ARBA" id="ARBA00022692"/>
    </source>
</evidence>
<protein>
    <submittedName>
        <fullName evidence="21">G protein-coupled receptor 179</fullName>
    </submittedName>
</protein>
<feature type="region of interest" description="Disordered" evidence="17">
    <location>
        <begin position="722"/>
        <end position="777"/>
    </location>
</feature>
<feature type="compositionally biased region" description="Low complexity" evidence="17">
    <location>
        <begin position="729"/>
        <end position="740"/>
    </location>
</feature>
<feature type="chain" id="PRO_5034429580" evidence="19">
    <location>
        <begin position="28"/>
        <end position="1315"/>
    </location>
</feature>
<dbReference type="InterPro" id="IPR000337">
    <property type="entry name" value="GPCR_3"/>
</dbReference>
<dbReference type="GO" id="GO:0045211">
    <property type="term" value="C:postsynaptic membrane"/>
    <property type="evidence" value="ECO:0007669"/>
    <property type="project" value="UniProtKB-SubCell"/>
</dbReference>
<dbReference type="PANTHER" id="PTHR32546:SF7">
    <property type="entry name" value="G-PROTEIN COUPLED RECEPTOR 179-RELATED"/>
    <property type="match status" value="1"/>
</dbReference>
<keyword evidence="11" id="KW-0675">Receptor</keyword>